<organism evidence="1 2">
    <name type="scientific">Listeria booriae</name>
    <dbReference type="NCBI Taxonomy" id="1552123"/>
    <lineage>
        <taxon>Bacteria</taxon>
        <taxon>Bacillati</taxon>
        <taxon>Bacillota</taxon>
        <taxon>Bacilli</taxon>
        <taxon>Bacillales</taxon>
        <taxon>Listeriaceae</taxon>
        <taxon>Listeria</taxon>
    </lineage>
</organism>
<dbReference type="RefSeq" id="WP_185541811.1">
    <property type="nucleotide sequence ID" value="NZ_JAARZA010000011.1"/>
</dbReference>
<sequence>MRLKKSVKEKVYIAIVESENGEESRLIIPSTSINNAAKLARNHKNVTRVIKVKSTHITQ</sequence>
<proteinExistence type="predicted"/>
<dbReference type="Proteomes" id="UP000553016">
    <property type="component" value="Unassembled WGS sequence"/>
</dbReference>
<evidence type="ECO:0000313" key="2">
    <source>
        <dbReference type="Proteomes" id="UP000553016"/>
    </source>
</evidence>
<gene>
    <name evidence="1" type="ORF">HCB35_17445</name>
</gene>
<protein>
    <submittedName>
        <fullName evidence="1">Uncharacterized protein</fullName>
    </submittedName>
</protein>
<evidence type="ECO:0000313" key="1">
    <source>
        <dbReference type="EMBL" id="MBC2242262.1"/>
    </source>
</evidence>
<dbReference type="AlphaFoldDB" id="A0A842FBW6"/>
<name>A0A842FBW6_9LIST</name>
<dbReference type="EMBL" id="JAARZA010000011">
    <property type="protein sequence ID" value="MBC2242262.1"/>
    <property type="molecule type" value="Genomic_DNA"/>
</dbReference>
<reference evidence="1 2" key="1">
    <citation type="submission" date="2020-03" db="EMBL/GenBank/DDBJ databases">
        <title>Soil Listeria distribution.</title>
        <authorList>
            <person name="Liao J."/>
            <person name="Wiedmann M."/>
        </authorList>
    </citation>
    <scope>NUCLEOTIDE SEQUENCE [LARGE SCALE GENOMIC DNA]</scope>
    <source>
        <strain evidence="1 2">FSL L7-0149</strain>
    </source>
</reference>
<comment type="caution">
    <text evidence="1">The sequence shown here is derived from an EMBL/GenBank/DDBJ whole genome shotgun (WGS) entry which is preliminary data.</text>
</comment>
<accession>A0A842FBW6</accession>